<dbReference type="AlphaFoldDB" id="A0AAV4SV10"/>
<reference evidence="2 3" key="1">
    <citation type="submission" date="2021-06" db="EMBL/GenBank/DDBJ databases">
        <title>Caerostris darwini draft genome.</title>
        <authorList>
            <person name="Kono N."/>
            <person name="Arakawa K."/>
        </authorList>
    </citation>
    <scope>NUCLEOTIDE SEQUENCE [LARGE SCALE GENOMIC DNA]</scope>
</reference>
<evidence type="ECO:0000256" key="1">
    <source>
        <dbReference type="SAM" id="MobiDB-lite"/>
    </source>
</evidence>
<feature type="region of interest" description="Disordered" evidence="1">
    <location>
        <begin position="9"/>
        <end position="31"/>
    </location>
</feature>
<protein>
    <submittedName>
        <fullName evidence="2">Uncharacterized protein</fullName>
    </submittedName>
</protein>
<comment type="caution">
    <text evidence="2">The sequence shown here is derived from an EMBL/GenBank/DDBJ whole genome shotgun (WGS) entry which is preliminary data.</text>
</comment>
<organism evidence="2 3">
    <name type="scientific">Caerostris darwini</name>
    <dbReference type="NCBI Taxonomy" id="1538125"/>
    <lineage>
        <taxon>Eukaryota</taxon>
        <taxon>Metazoa</taxon>
        <taxon>Ecdysozoa</taxon>
        <taxon>Arthropoda</taxon>
        <taxon>Chelicerata</taxon>
        <taxon>Arachnida</taxon>
        <taxon>Araneae</taxon>
        <taxon>Araneomorphae</taxon>
        <taxon>Entelegynae</taxon>
        <taxon>Araneoidea</taxon>
        <taxon>Araneidae</taxon>
        <taxon>Caerostris</taxon>
    </lineage>
</organism>
<proteinExistence type="predicted"/>
<evidence type="ECO:0000313" key="3">
    <source>
        <dbReference type="Proteomes" id="UP001054837"/>
    </source>
</evidence>
<evidence type="ECO:0000313" key="2">
    <source>
        <dbReference type="EMBL" id="GIY36402.1"/>
    </source>
</evidence>
<name>A0AAV4SV10_9ARAC</name>
<sequence>MLTCEGLERNEGSRVSKRDRSLMEPSKGGVSKASSYIKTARINKCPLEFAVLIDTESDSVICRNHVAKTQLQTFMFQICLKCGENHYVKYCSIKERIEILPASIAYKVVTSLYEGAVLNFRIQGSSPISHC</sequence>
<feature type="compositionally biased region" description="Basic and acidic residues" evidence="1">
    <location>
        <begin position="9"/>
        <end position="22"/>
    </location>
</feature>
<dbReference type="EMBL" id="BPLQ01008289">
    <property type="protein sequence ID" value="GIY36402.1"/>
    <property type="molecule type" value="Genomic_DNA"/>
</dbReference>
<dbReference type="Proteomes" id="UP001054837">
    <property type="component" value="Unassembled WGS sequence"/>
</dbReference>
<gene>
    <name evidence="2" type="ORF">CDAR_235751</name>
</gene>
<keyword evidence="3" id="KW-1185">Reference proteome</keyword>
<accession>A0AAV4SV10</accession>